<organism evidence="3 4">
    <name type="scientific">Azospirillum cavernae</name>
    <dbReference type="NCBI Taxonomy" id="2320860"/>
    <lineage>
        <taxon>Bacteria</taxon>
        <taxon>Pseudomonadati</taxon>
        <taxon>Pseudomonadota</taxon>
        <taxon>Alphaproteobacteria</taxon>
        <taxon>Rhodospirillales</taxon>
        <taxon>Azospirillaceae</taxon>
        <taxon>Azospirillum</taxon>
    </lineage>
</organism>
<keyword evidence="4" id="KW-1185">Reference proteome</keyword>
<feature type="region of interest" description="Disordered" evidence="1">
    <location>
        <begin position="526"/>
        <end position="547"/>
    </location>
</feature>
<keyword evidence="2" id="KW-0472">Membrane</keyword>
<protein>
    <submittedName>
        <fullName evidence="3">Uncharacterized protein</fullName>
    </submittedName>
</protein>
<evidence type="ECO:0000313" key="4">
    <source>
        <dbReference type="Proteomes" id="UP000283458"/>
    </source>
</evidence>
<sequence length="598" mass="65765">MTVLLCNADPDWPFVDLARRRLIHLWPERAVAIWDLSAVPQPGDALWPDLPRVVSPEGFPLALAGFIAAAGLEPVQLLIHLGGRGTKMVELNDCAVSVARALGAEQRLSVVFVQRAVDHAAEPPANAHVAMLVDRPGTGGNDSPDQAHRLDLLGLAALLLRANALIDPRFPANQFTLSAEPDHEQPWMAGWHDQLGRIRHGVELHRHGASPTELLEGPLAPLKRAMESLLHWTCKAPPPPERTERFAEPGTWLSRLRVRWWRHRRLPGDFVERAAALWPKLVMIDRDERQRDAPARRLALADRRLRVKAAVREVEATTPIRPPTVAAVEAIRTLAADCRRAAWAAAPREPSAESGAALWNSFGRIVRRTVRAGLWWPRLLPPVLGVALVAVVPAFMVVTTAALVFVPGDGAIASTFGRLTTAGAVFRGTVPLLVALPVAMGAGGAAGLMLFLHRRRRTVTNALGRSTVRFTELASWFQERLVTDTQAGWRAIDRHGLDLVERLLMREADLRHRDIALAARLPVDSSAAGSRQPTRDRPLVDPLGRPPGRWLPDAAATMIEDLSGEHAVVVRDHRWPIIRSVTLDVPVKYRDVEIGFLG</sequence>
<gene>
    <name evidence="3" type="ORF">D3877_27375</name>
</gene>
<evidence type="ECO:0000256" key="2">
    <source>
        <dbReference type="SAM" id="Phobius"/>
    </source>
</evidence>
<accession>A0A418VN18</accession>
<dbReference type="Proteomes" id="UP000283458">
    <property type="component" value="Unassembled WGS sequence"/>
</dbReference>
<evidence type="ECO:0000256" key="1">
    <source>
        <dbReference type="SAM" id="MobiDB-lite"/>
    </source>
</evidence>
<comment type="caution">
    <text evidence="3">The sequence shown here is derived from an EMBL/GenBank/DDBJ whole genome shotgun (WGS) entry which is preliminary data.</text>
</comment>
<evidence type="ECO:0000313" key="3">
    <source>
        <dbReference type="EMBL" id="RJF77499.1"/>
    </source>
</evidence>
<dbReference type="EMBL" id="QYUL01000005">
    <property type="protein sequence ID" value="RJF77499.1"/>
    <property type="molecule type" value="Genomic_DNA"/>
</dbReference>
<name>A0A418VN18_9PROT</name>
<keyword evidence="2" id="KW-0812">Transmembrane</keyword>
<keyword evidence="2" id="KW-1133">Transmembrane helix</keyword>
<reference evidence="3 4" key="1">
    <citation type="submission" date="2018-09" db="EMBL/GenBank/DDBJ databases">
        <authorList>
            <person name="Zhu H."/>
        </authorList>
    </citation>
    <scope>NUCLEOTIDE SEQUENCE [LARGE SCALE GENOMIC DNA]</scope>
    <source>
        <strain evidence="3 4">K2W22B-5</strain>
    </source>
</reference>
<dbReference type="RefSeq" id="WP_119833942.1">
    <property type="nucleotide sequence ID" value="NZ_QYUL01000005.1"/>
</dbReference>
<feature type="transmembrane region" description="Helical" evidence="2">
    <location>
        <begin position="426"/>
        <end position="452"/>
    </location>
</feature>
<proteinExistence type="predicted"/>
<dbReference type="AlphaFoldDB" id="A0A418VN18"/>
<feature type="transmembrane region" description="Helical" evidence="2">
    <location>
        <begin position="383"/>
        <end position="406"/>
    </location>
</feature>